<accession>A0A7G3GDV7</accession>
<dbReference type="GO" id="GO:0003700">
    <property type="term" value="F:DNA-binding transcription factor activity"/>
    <property type="evidence" value="ECO:0007669"/>
    <property type="project" value="TreeGrafter"/>
</dbReference>
<evidence type="ECO:0000259" key="3">
    <source>
        <dbReference type="PROSITE" id="PS50977"/>
    </source>
</evidence>
<feature type="domain" description="HTH tetR-type" evidence="3">
    <location>
        <begin position="12"/>
        <end position="71"/>
    </location>
</feature>
<organism evidence="4 5">
    <name type="scientific">Iodobacter fluviatilis</name>
    <dbReference type="NCBI Taxonomy" id="537"/>
    <lineage>
        <taxon>Bacteria</taxon>
        <taxon>Pseudomonadati</taxon>
        <taxon>Pseudomonadota</taxon>
        <taxon>Betaproteobacteria</taxon>
        <taxon>Neisseriales</taxon>
        <taxon>Chitinibacteraceae</taxon>
        <taxon>Iodobacter</taxon>
    </lineage>
</organism>
<dbReference type="PROSITE" id="PS50977">
    <property type="entry name" value="HTH_TETR_2"/>
    <property type="match status" value="1"/>
</dbReference>
<dbReference type="GO" id="GO:0000976">
    <property type="term" value="F:transcription cis-regulatory region binding"/>
    <property type="evidence" value="ECO:0007669"/>
    <property type="project" value="TreeGrafter"/>
</dbReference>
<evidence type="ECO:0000256" key="2">
    <source>
        <dbReference type="PROSITE-ProRule" id="PRU00335"/>
    </source>
</evidence>
<name>A0A7G3GDV7_9NEIS</name>
<protein>
    <recommendedName>
        <fullName evidence="3">HTH tetR-type domain-containing protein</fullName>
    </recommendedName>
</protein>
<evidence type="ECO:0000313" key="5">
    <source>
        <dbReference type="Proteomes" id="UP000515917"/>
    </source>
</evidence>
<reference evidence="4 5" key="1">
    <citation type="submission" date="2018-01" db="EMBL/GenBank/DDBJ databases">
        <title>Genome sequence of Iodobacter sp. strain PCH194 isolated from Indian Trans-Himalaya.</title>
        <authorList>
            <person name="Kumar V."/>
            <person name="Thakur V."/>
            <person name="Kumar S."/>
            <person name="Singh D."/>
        </authorList>
    </citation>
    <scope>NUCLEOTIDE SEQUENCE [LARGE SCALE GENOMIC DNA]</scope>
    <source>
        <strain evidence="4 5">PCH194</strain>
    </source>
</reference>
<dbReference type="Gene3D" id="1.10.357.10">
    <property type="entry name" value="Tetracycline Repressor, domain 2"/>
    <property type="match status" value="1"/>
</dbReference>
<dbReference type="SUPFAM" id="SSF48498">
    <property type="entry name" value="Tetracyclin repressor-like, C-terminal domain"/>
    <property type="match status" value="1"/>
</dbReference>
<dbReference type="InterPro" id="IPR036271">
    <property type="entry name" value="Tet_transcr_reg_TetR-rel_C_sf"/>
</dbReference>
<dbReference type="Pfam" id="PF00440">
    <property type="entry name" value="TetR_N"/>
    <property type="match status" value="1"/>
</dbReference>
<dbReference type="SUPFAM" id="SSF46689">
    <property type="entry name" value="Homeodomain-like"/>
    <property type="match status" value="1"/>
</dbReference>
<dbReference type="PRINTS" id="PR00455">
    <property type="entry name" value="HTHTETR"/>
</dbReference>
<keyword evidence="5" id="KW-1185">Reference proteome</keyword>
<gene>
    <name evidence="4" type="ORF">C1H71_19540</name>
</gene>
<dbReference type="PANTHER" id="PTHR30055">
    <property type="entry name" value="HTH-TYPE TRANSCRIPTIONAL REGULATOR RUTR"/>
    <property type="match status" value="1"/>
</dbReference>
<dbReference type="KEGG" id="ifl:C1H71_19540"/>
<dbReference type="InterPro" id="IPR001647">
    <property type="entry name" value="HTH_TetR"/>
</dbReference>
<dbReference type="PANTHER" id="PTHR30055:SF146">
    <property type="entry name" value="HTH-TYPE TRANSCRIPTIONAL DUAL REGULATOR CECR"/>
    <property type="match status" value="1"/>
</dbReference>
<sequence>MIMVTSKIEPLNAGVDPVLEAAKLVFCEMGYRASIDKVAQRAGVARQTIYNRFGSKQALFELTIELCIAEMLAPLAVDEGTVRERLMRFSLSFRARSLDPEGISAHRVLTSEAPRFPDLARRHFELCIERTAKQLALTLEMAMQEGGLIQADAFEAAAYLLDTLSGYDRLKMFFGGEPPDPAGEEAKVERLVDRFLRAYRP</sequence>
<dbReference type="Gene3D" id="1.10.10.60">
    <property type="entry name" value="Homeodomain-like"/>
    <property type="match status" value="1"/>
</dbReference>
<dbReference type="InterPro" id="IPR009057">
    <property type="entry name" value="Homeodomain-like_sf"/>
</dbReference>
<dbReference type="AlphaFoldDB" id="A0A7G3GDV7"/>
<dbReference type="InterPro" id="IPR039536">
    <property type="entry name" value="TetR_C_Proteobacteria"/>
</dbReference>
<feature type="DNA-binding region" description="H-T-H motif" evidence="2">
    <location>
        <begin position="34"/>
        <end position="53"/>
    </location>
</feature>
<proteinExistence type="predicted"/>
<evidence type="ECO:0000256" key="1">
    <source>
        <dbReference type="ARBA" id="ARBA00023125"/>
    </source>
</evidence>
<keyword evidence="1 2" id="KW-0238">DNA-binding</keyword>
<evidence type="ECO:0000313" key="4">
    <source>
        <dbReference type="EMBL" id="QBC45506.1"/>
    </source>
</evidence>
<dbReference type="InterPro" id="IPR050109">
    <property type="entry name" value="HTH-type_TetR-like_transc_reg"/>
</dbReference>
<dbReference type="EMBL" id="CP025781">
    <property type="protein sequence ID" value="QBC45506.1"/>
    <property type="molecule type" value="Genomic_DNA"/>
</dbReference>
<dbReference type="Proteomes" id="UP000515917">
    <property type="component" value="Chromosome"/>
</dbReference>
<dbReference type="Pfam" id="PF14246">
    <property type="entry name" value="TetR_C_7"/>
    <property type="match status" value="1"/>
</dbReference>